<dbReference type="EMBL" id="JARGYT010000018">
    <property type="protein sequence ID" value="MDZ5762060.1"/>
    <property type="molecule type" value="Genomic_DNA"/>
</dbReference>
<dbReference type="PROSITE" id="PS00543">
    <property type="entry name" value="HLYD_FAMILY"/>
    <property type="match status" value="1"/>
</dbReference>
<evidence type="ECO:0000259" key="12">
    <source>
        <dbReference type="Pfam" id="PF26002"/>
    </source>
</evidence>
<keyword evidence="7 9" id="KW-1133">Transmembrane helix</keyword>
<keyword evidence="8 9" id="KW-0472">Membrane</keyword>
<dbReference type="InterPro" id="IPR050739">
    <property type="entry name" value="MFP"/>
</dbReference>
<feature type="coiled-coil region" evidence="10">
    <location>
        <begin position="229"/>
        <end position="263"/>
    </location>
</feature>
<evidence type="ECO:0000256" key="8">
    <source>
        <dbReference type="ARBA" id="ARBA00023136"/>
    </source>
</evidence>
<evidence type="ECO:0000256" key="9">
    <source>
        <dbReference type="RuleBase" id="RU365093"/>
    </source>
</evidence>
<dbReference type="InterPro" id="IPR010129">
    <property type="entry name" value="T1SS_HlyD"/>
</dbReference>
<evidence type="ECO:0000256" key="10">
    <source>
        <dbReference type="SAM" id="Coils"/>
    </source>
</evidence>
<accession>A0ABU5L7G6</accession>
<evidence type="ECO:0000256" key="2">
    <source>
        <dbReference type="ARBA" id="ARBA00009477"/>
    </source>
</evidence>
<dbReference type="Proteomes" id="UP001293791">
    <property type="component" value="Unassembled WGS sequence"/>
</dbReference>
<dbReference type="InterPro" id="IPR058982">
    <property type="entry name" value="Beta-barrel_AprE"/>
</dbReference>
<keyword evidence="3 9" id="KW-0813">Transport</keyword>
<dbReference type="PANTHER" id="PTHR30386">
    <property type="entry name" value="MEMBRANE FUSION SUBUNIT OF EMRAB-TOLC MULTIDRUG EFFLUX PUMP"/>
    <property type="match status" value="1"/>
</dbReference>
<keyword evidence="4 9" id="KW-1003">Cell membrane</keyword>
<evidence type="ECO:0000256" key="1">
    <source>
        <dbReference type="ARBA" id="ARBA00004377"/>
    </source>
</evidence>
<comment type="subcellular location">
    <subcellularLocation>
        <location evidence="1 9">Cell inner membrane</location>
        <topology evidence="1 9">Single-pass membrane protein</topology>
    </subcellularLocation>
</comment>
<sequence>MDNKDKRDSSLSTKLESIDGVVNAEAITDADAIISDSKVVNKKTILSRATDMLSFVKEMMFSVDIEHKKNRFKVERELKSQVKKPVIFGALVLAGALGFFVLWGGVAPLDSAVVAEGTIIVSSEHRMIQHLEGGVIKEILVKDGDTVKVDQPLIILNDTQIKASVGMILSQLQFAKIVEQRLIAESQDMEHVDFSPSIIEGSDDMEVKVFMQNQESIFALNKASVKGAIDVETQKVMQKEAEIRGLQARMSTYEENLKIVKEQLSIVNGLQKQGLDTRVRLLDMMQKLDQFTGSIAEIHANMGRAREEIAEAELNKVRIVIDFKQRNAERFRENHSTVLDLEQKLSANRDILSRTVIRSPSSGMVTTLMYHTPGGVIQPGTKIMDIVPQDEDLIIEAYLLPQHVESIHPGLKMKVQLNAYKSRLVPRVDATLTYVSPDKIVTERGEQFYKLRAVLDHEVIKRINADIKLFPGMPVTVFVVKGERTVLQYLLSPIIDSFHRAFKEP</sequence>
<evidence type="ECO:0000313" key="14">
    <source>
        <dbReference type="Proteomes" id="UP001293791"/>
    </source>
</evidence>
<dbReference type="InterPro" id="IPR058781">
    <property type="entry name" value="HH_AprE-like"/>
</dbReference>
<evidence type="ECO:0000259" key="11">
    <source>
        <dbReference type="Pfam" id="PF25994"/>
    </source>
</evidence>
<dbReference type="PANTHER" id="PTHR30386:SF17">
    <property type="entry name" value="ALKALINE PROTEASE SECRETION PROTEIN APRE"/>
    <property type="match status" value="1"/>
</dbReference>
<dbReference type="PRINTS" id="PR01490">
    <property type="entry name" value="RTXTOXIND"/>
</dbReference>
<reference evidence="13 14" key="1">
    <citation type="submission" date="2023-02" db="EMBL/GenBank/DDBJ databases">
        <title>Host association and intracellularity evolved multiple times independently in the Rickettsiales.</title>
        <authorList>
            <person name="Castelli M."/>
            <person name="Nardi T."/>
            <person name="Gammuto L."/>
            <person name="Bellinzona G."/>
            <person name="Sabaneyeva E."/>
            <person name="Potekhin A."/>
            <person name="Serra V."/>
            <person name="Petroni G."/>
            <person name="Sassera D."/>
        </authorList>
    </citation>
    <scope>NUCLEOTIDE SEQUENCE [LARGE SCALE GENOMIC DNA]</scope>
    <source>
        <strain evidence="13 14">BOD18</strain>
    </source>
</reference>
<keyword evidence="6 9" id="KW-0812">Transmembrane</keyword>
<dbReference type="RefSeq" id="WP_322497547.1">
    <property type="nucleotide sequence ID" value="NZ_JARGYT010000018.1"/>
</dbReference>
<dbReference type="Gene3D" id="2.40.30.170">
    <property type="match status" value="1"/>
</dbReference>
<evidence type="ECO:0000313" key="13">
    <source>
        <dbReference type="EMBL" id="MDZ5762060.1"/>
    </source>
</evidence>
<evidence type="ECO:0000256" key="7">
    <source>
        <dbReference type="ARBA" id="ARBA00022989"/>
    </source>
</evidence>
<proteinExistence type="inferred from homology"/>
<evidence type="ECO:0000256" key="5">
    <source>
        <dbReference type="ARBA" id="ARBA00022519"/>
    </source>
</evidence>
<evidence type="ECO:0000256" key="3">
    <source>
        <dbReference type="ARBA" id="ARBA00022448"/>
    </source>
</evidence>
<organism evidence="13 14">
    <name type="scientific">Candidatus Cyrtobacter comes</name>
    <dbReference type="NCBI Taxonomy" id="675776"/>
    <lineage>
        <taxon>Bacteria</taxon>
        <taxon>Pseudomonadati</taxon>
        <taxon>Pseudomonadota</taxon>
        <taxon>Alphaproteobacteria</taxon>
        <taxon>Rickettsiales</taxon>
        <taxon>Candidatus Midichloriaceae</taxon>
        <taxon>Candidatus Cyrtobacter</taxon>
    </lineage>
</organism>
<keyword evidence="14" id="KW-1185">Reference proteome</keyword>
<keyword evidence="10" id="KW-0175">Coiled coil</keyword>
<dbReference type="Pfam" id="PF25994">
    <property type="entry name" value="HH_AprE"/>
    <property type="match status" value="1"/>
</dbReference>
<evidence type="ECO:0000256" key="4">
    <source>
        <dbReference type="ARBA" id="ARBA00022475"/>
    </source>
</evidence>
<dbReference type="InterPro" id="IPR006144">
    <property type="entry name" value="Secretion_HlyD_CS"/>
</dbReference>
<feature type="transmembrane region" description="Helical" evidence="9">
    <location>
        <begin position="86"/>
        <end position="106"/>
    </location>
</feature>
<comment type="similarity">
    <text evidence="2 9">Belongs to the membrane fusion protein (MFP) (TC 8.A.1) family.</text>
</comment>
<keyword evidence="5 9" id="KW-0997">Cell inner membrane</keyword>
<feature type="domain" description="AprE-like beta-barrel" evidence="12">
    <location>
        <begin position="393"/>
        <end position="481"/>
    </location>
</feature>
<comment type="caution">
    <text evidence="13">The sequence shown here is derived from an EMBL/GenBank/DDBJ whole genome shotgun (WGS) entry which is preliminary data.</text>
</comment>
<evidence type="ECO:0000256" key="6">
    <source>
        <dbReference type="ARBA" id="ARBA00022692"/>
    </source>
</evidence>
<feature type="domain" description="AprE-like long alpha-helical hairpin" evidence="11">
    <location>
        <begin position="162"/>
        <end position="350"/>
    </location>
</feature>
<dbReference type="NCBIfam" id="TIGR01843">
    <property type="entry name" value="type_I_hlyD"/>
    <property type="match status" value="1"/>
</dbReference>
<dbReference type="Pfam" id="PF26002">
    <property type="entry name" value="Beta-barrel_AprE"/>
    <property type="match status" value="1"/>
</dbReference>
<gene>
    <name evidence="13" type="ORF">Cyrtocomes_00427</name>
</gene>
<protein>
    <recommendedName>
        <fullName evidence="9">Membrane fusion protein (MFP) family protein</fullName>
    </recommendedName>
</protein>
<name>A0ABU5L7G6_9RICK</name>